<dbReference type="KEGG" id="mri:Mal4_12170"/>
<reference evidence="2 3" key="1">
    <citation type="submission" date="2019-02" db="EMBL/GenBank/DDBJ databases">
        <title>Deep-cultivation of Planctomycetes and their phenomic and genomic characterization uncovers novel biology.</title>
        <authorList>
            <person name="Wiegand S."/>
            <person name="Jogler M."/>
            <person name="Boedeker C."/>
            <person name="Pinto D."/>
            <person name="Vollmers J."/>
            <person name="Rivas-Marin E."/>
            <person name="Kohn T."/>
            <person name="Peeters S.H."/>
            <person name="Heuer A."/>
            <person name="Rast P."/>
            <person name="Oberbeckmann S."/>
            <person name="Bunk B."/>
            <person name="Jeske O."/>
            <person name="Meyerdierks A."/>
            <person name="Storesund J.E."/>
            <person name="Kallscheuer N."/>
            <person name="Luecker S."/>
            <person name="Lage O.M."/>
            <person name="Pohl T."/>
            <person name="Merkel B.J."/>
            <person name="Hornburger P."/>
            <person name="Mueller R.-W."/>
            <person name="Bruemmer F."/>
            <person name="Labrenz M."/>
            <person name="Spormann A.M."/>
            <person name="Op den Camp H."/>
            <person name="Overmann J."/>
            <person name="Amann R."/>
            <person name="Jetten M.S.M."/>
            <person name="Mascher T."/>
            <person name="Medema M.H."/>
            <person name="Devos D.P."/>
            <person name="Kaster A.-K."/>
            <person name="Ovreas L."/>
            <person name="Rohde M."/>
            <person name="Galperin M.Y."/>
            <person name="Jogler C."/>
        </authorList>
    </citation>
    <scope>NUCLEOTIDE SEQUENCE [LARGE SCALE GENOMIC DNA]</scope>
    <source>
        <strain evidence="2 3">Mal4</strain>
    </source>
</reference>
<organism evidence="2 3">
    <name type="scientific">Maioricimonas rarisocia</name>
    <dbReference type="NCBI Taxonomy" id="2528026"/>
    <lineage>
        <taxon>Bacteria</taxon>
        <taxon>Pseudomonadati</taxon>
        <taxon>Planctomycetota</taxon>
        <taxon>Planctomycetia</taxon>
        <taxon>Planctomycetales</taxon>
        <taxon>Planctomycetaceae</taxon>
        <taxon>Maioricimonas</taxon>
    </lineage>
</organism>
<dbReference type="OrthoDB" id="1792672at2"/>
<accession>A0A517Z399</accession>
<evidence type="ECO:0000259" key="1">
    <source>
        <dbReference type="Pfam" id="PF01968"/>
    </source>
</evidence>
<sequence length="339" mass="35974">MKRIIGLDIGGANLKASDGEAQSISIPFPLWKQPERLPEALAELITRFAATDTLAVTMTGELADCYATKSEGVADILAAVEQAAADTPVGVWQTSGEFVEPEVAREFWMLTAAANWHALATLAGRIAPTGAALLIDIGSTTTDIVPLVDCLPMPAGRTDLERLQCGELVYSGVKRTPVCAIAHSVPFGADHCPLAAELFATTHDVYLLTGDIPEDADDTGTADGRPATIECARDRLTRMLCADRSEVSLDEITDVARFLADVHRQRLAGALQRVLRCLPGTCGSVLTSGEGEFLARRLVADSPALKDATFLSLAEMLGDEHSQAACAYALARLGSERLA</sequence>
<dbReference type="InterPro" id="IPR002821">
    <property type="entry name" value="Hydantoinase_A"/>
</dbReference>
<dbReference type="Gene3D" id="3.30.420.190">
    <property type="entry name" value="conserved archaeal protein q6m145"/>
    <property type="match status" value="1"/>
</dbReference>
<evidence type="ECO:0000313" key="2">
    <source>
        <dbReference type="EMBL" id="QDU36916.1"/>
    </source>
</evidence>
<dbReference type="InterPro" id="IPR002756">
    <property type="entry name" value="MfnF"/>
</dbReference>
<dbReference type="GO" id="GO:0016787">
    <property type="term" value="F:hydrolase activity"/>
    <property type="evidence" value="ECO:0007669"/>
    <property type="project" value="InterPro"/>
</dbReference>
<dbReference type="NCBIfam" id="TIGR03123">
    <property type="entry name" value="one_C_unchar_1"/>
    <property type="match status" value="1"/>
</dbReference>
<evidence type="ECO:0000313" key="3">
    <source>
        <dbReference type="Proteomes" id="UP000320496"/>
    </source>
</evidence>
<dbReference type="EMBL" id="CP036275">
    <property type="protein sequence ID" value="QDU36916.1"/>
    <property type="molecule type" value="Genomic_DNA"/>
</dbReference>
<protein>
    <submittedName>
        <fullName evidence="2">Hydantoinase/oxoprolinase</fullName>
    </submittedName>
</protein>
<dbReference type="Proteomes" id="UP000320496">
    <property type="component" value="Chromosome"/>
</dbReference>
<dbReference type="RefSeq" id="WP_145367526.1">
    <property type="nucleotide sequence ID" value="NZ_CP036275.1"/>
</dbReference>
<feature type="domain" description="Hydantoinase A/oxoprolinase" evidence="1">
    <location>
        <begin position="53"/>
        <end position="296"/>
    </location>
</feature>
<proteinExistence type="predicted"/>
<dbReference type="AlphaFoldDB" id="A0A517Z399"/>
<dbReference type="Pfam" id="PF01968">
    <property type="entry name" value="Hydantoinase_A"/>
    <property type="match status" value="1"/>
</dbReference>
<gene>
    <name evidence="2" type="ORF">Mal4_12170</name>
</gene>
<dbReference type="Gene3D" id="3.30.420.40">
    <property type="match status" value="1"/>
</dbReference>
<name>A0A517Z399_9PLAN</name>
<keyword evidence="3" id="KW-1185">Reference proteome</keyword>